<reference evidence="4 5" key="1">
    <citation type="journal article" date="2007" name="Science">
        <title>Sea anemone genome reveals ancestral eumetazoan gene repertoire and genomic organization.</title>
        <authorList>
            <person name="Putnam N.H."/>
            <person name="Srivastava M."/>
            <person name="Hellsten U."/>
            <person name="Dirks B."/>
            <person name="Chapman J."/>
            <person name="Salamov A."/>
            <person name="Terry A."/>
            <person name="Shapiro H."/>
            <person name="Lindquist E."/>
            <person name="Kapitonov V.V."/>
            <person name="Jurka J."/>
            <person name="Genikhovich G."/>
            <person name="Grigoriev I.V."/>
            <person name="Lucas S.M."/>
            <person name="Steele R.E."/>
            <person name="Finnerty J.R."/>
            <person name="Technau U."/>
            <person name="Martindale M.Q."/>
            <person name="Rokhsar D.S."/>
        </authorList>
    </citation>
    <scope>NUCLEOTIDE SEQUENCE [LARGE SCALE GENOMIC DNA]</scope>
    <source>
        <strain evidence="5">CH2 X CH6</strain>
    </source>
</reference>
<feature type="compositionally biased region" description="Basic and acidic residues" evidence="1">
    <location>
        <begin position="820"/>
        <end position="835"/>
    </location>
</feature>
<feature type="region of interest" description="Disordered" evidence="1">
    <location>
        <begin position="481"/>
        <end position="572"/>
    </location>
</feature>
<gene>
    <name evidence="4" type="ORF">NEMVEDRAFT_v1g238937</name>
</gene>
<organism evidence="4 5">
    <name type="scientific">Nematostella vectensis</name>
    <name type="common">Starlet sea anemone</name>
    <dbReference type="NCBI Taxonomy" id="45351"/>
    <lineage>
        <taxon>Eukaryota</taxon>
        <taxon>Metazoa</taxon>
        <taxon>Cnidaria</taxon>
        <taxon>Anthozoa</taxon>
        <taxon>Hexacorallia</taxon>
        <taxon>Actiniaria</taxon>
        <taxon>Edwardsiidae</taxon>
        <taxon>Nematostella</taxon>
    </lineage>
</organism>
<feature type="compositionally biased region" description="Polar residues" evidence="1">
    <location>
        <begin position="500"/>
        <end position="520"/>
    </location>
</feature>
<feature type="chain" id="PRO_5002713582" evidence="3">
    <location>
        <begin position="25"/>
        <end position="1012"/>
    </location>
</feature>
<keyword evidence="2" id="KW-0472">Membrane</keyword>
<dbReference type="HOGENOM" id="CLU_297592_0_0_1"/>
<sequence length="1012" mass="111186">MEKQSRICVWMFLLVAILVFPSSGKQLLREPDTPPSNALDNAVPTAPSTLSVKIQSTPLETTPAPAAQGGHTATYTPPPLHVTAGSRTTANITVLKGQKPEQKSDGLPYWIYIVIGIAVVAIISVLVGILYSRFLKWKDHGSYMVWDETDLETSPAFTRESEFLLDNLTVTVMIECKTNSTCFSAEQELANSELQQYEIPLDSISHTQVYVSSTKKVAPKRPSRDEKGTPKTTKEQKKKEGQYNCPSLTKFTKRGTVYNSVTDTCMTSVMSEGTINGDITLSGNTLAALSNPALDNYGSLRNESSPFAMGTLSPKSTLSQRLYGSHMTRSTSNLLTPTPTTPLSRRFSKSMDKLRLFHTLPEMKPKKGRKRPLPELPLNQPSLVKSASFGCNVNKIVNNNNYNATSPVPTWHRKMSLDAQPKSPPQESLVKSLLLAHRFSKSLDTLLLVRNIERTPIDIDIYHSYESVKGREAKEVEYACVDDSQPASPSTSESSRGSEVRNTTSVDNSENVYASVSDSGENTDDEENSLGVSGNPHKENAFTLSKVQYGSPPPQSSPPPCFPTSENSPSEIPIDLGDSPIERTLTMSSTSSTPASPYACVRISQIPGLTTLERLYDQEEHGTSTENSGNSVEPPEHSGSSLGMAGPELQLNSARSSTHTYLELFPDEENADCGVDHTDNLGSSLGMTEAGVRPDSARSSMHTYLELFPSEEDSGNCEDSTENSESTLGNDLLHNSARSSTHTYLELFPDEEGNRDSVISETSSGYARPVDLLPVVKCVEGDTVREMGPGCDADSRNRDVQKIDPIKSVFKVTNGDSQETDSRKGTFQESRKSLTDFEIPIDTRNPFQTLDRKGGYDNPGQASDDDEKETTRGKAPEPIYENTKDGRCGSAVYENSNVALEAVTSEGVGLAQVKLIKTKLLGAYWGLYYSHSIMLYNYLKDNKWRYYSEWKHPCGPIEPGFGQLWVLKKRELSLLRHGHTLAQEHPLPAAIRQSHDEKHLQSSNTNADNASK</sequence>
<evidence type="ECO:0000256" key="3">
    <source>
        <dbReference type="SAM" id="SignalP"/>
    </source>
</evidence>
<feature type="region of interest" description="Disordered" evidence="1">
    <location>
        <begin position="709"/>
        <end position="735"/>
    </location>
</feature>
<evidence type="ECO:0000313" key="5">
    <source>
        <dbReference type="Proteomes" id="UP000001593"/>
    </source>
</evidence>
<feature type="compositionally biased region" description="Basic and acidic residues" evidence="1">
    <location>
        <begin position="222"/>
        <end position="241"/>
    </location>
</feature>
<dbReference type="EMBL" id="DS469516">
    <property type="protein sequence ID" value="EDO47916.1"/>
    <property type="molecule type" value="Genomic_DNA"/>
</dbReference>
<evidence type="ECO:0000256" key="1">
    <source>
        <dbReference type="SAM" id="MobiDB-lite"/>
    </source>
</evidence>
<feature type="compositionally biased region" description="Pro residues" evidence="1">
    <location>
        <begin position="551"/>
        <end position="562"/>
    </location>
</feature>
<feature type="region of interest" description="Disordered" evidence="1">
    <location>
        <begin position="212"/>
        <end position="241"/>
    </location>
</feature>
<keyword evidence="5" id="KW-1185">Reference proteome</keyword>
<feature type="signal peptide" evidence="3">
    <location>
        <begin position="1"/>
        <end position="24"/>
    </location>
</feature>
<name>A7RKJ1_NEMVE</name>
<feature type="region of interest" description="Disordered" evidence="1">
    <location>
        <begin position="814"/>
        <end position="881"/>
    </location>
</feature>
<feature type="region of interest" description="Disordered" evidence="1">
    <location>
        <begin position="618"/>
        <end position="647"/>
    </location>
</feature>
<keyword evidence="2" id="KW-1133">Transmembrane helix</keyword>
<dbReference type="AlphaFoldDB" id="A7RKJ1"/>
<proteinExistence type="predicted"/>
<protein>
    <submittedName>
        <fullName evidence="4">Uncharacterized protein</fullName>
    </submittedName>
</protein>
<feature type="compositionally biased region" description="Acidic residues" evidence="1">
    <location>
        <begin position="709"/>
        <end position="722"/>
    </location>
</feature>
<evidence type="ECO:0000313" key="4">
    <source>
        <dbReference type="EMBL" id="EDO47916.1"/>
    </source>
</evidence>
<keyword evidence="2" id="KW-0812">Transmembrane</keyword>
<feature type="transmembrane region" description="Helical" evidence="2">
    <location>
        <begin position="109"/>
        <end position="131"/>
    </location>
</feature>
<keyword evidence="3" id="KW-0732">Signal</keyword>
<dbReference type="Proteomes" id="UP000001593">
    <property type="component" value="Unassembled WGS sequence"/>
</dbReference>
<feature type="compositionally biased region" description="Low complexity" evidence="1">
    <location>
        <begin position="484"/>
        <end position="497"/>
    </location>
</feature>
<evidence type="ECO:0000256" key="2">
    <source>
        <dbReference type="SAM" id="Phobius"/>
    </source>
</evidence>
<accession>A7RKJ1</accession>
<dbReference type="InParanoid" id="A7RKJ1"/>